<dbReference type="Proteomes" id="UP000326582">
    <property type="component" value="Chromosome 7"/>
</dbReference>
<protein>
    <submittedName>
        <fullName evidence="1">SWI5-dependent HO expression protein</fullName>
    </submittedName>
</protein>
<evidence type="ECO:0000313" key="1">
    <source>
        <dbReference type="EMBL" id="QFZ30145.1"/>
    </source>
</evidence>
<gene>
    <name evidence="1" type="ORF">EJF14_70217</name>
</gene>
<evidence type="ECO:0000313" key="2">
    <source>
        <dbReference type="Proteomes" id="UP000326582"/>
    </source>
</evidence>
<reference evidence="2" key="1">
    <citation type="journal article" date="2019" name="MBio">
        <title>Comparative genomics for the elucidation of multidrug resistance (MDR) in Candida lusitaniae.</title>
        <authorList>
            <person name="Kannan A."/>
            <person name="Asner S.A."/>
            <person name="Trachsel E."/>
            <person name="Kelly S."/>
            <person name="Parker J."/>
            <person name="Sanglard D."/>
        </authorList>
    </citation>
    <scope>NUCLEOTIDE SEQUENCE [LARGE SCALE GENOMIC DNA]</scope>
    <source>
        <strain evidence="2">P1</strain>
    </source>
</reference>
<name>A0ACD0WS88_CLALS</name>
<organism evidence="1 2">
    <name type="scientific">Clavispora lusitaniae</name>
    <name type="common">Candida lusitaniae</name>
    <dbReference type="NCBI Taxonomy" id="36911"/>
    <lineage>
        <taxon>Eukaryota</taxon>
        <taxon>Fungi</taxon>
        <taxon>Dikarya</taxon>
        <taxon>Ascomycota</taxon>
        <taxon>Saccharomycotina</taxon>
        <taxon>Pichiomycetes</taxon>
        <taxon>Metschnikowiaceae</taxon>
        <taxon>Clavispora</taxon>
    </lineage>
</organism>
<sequence length="739" mass="82789">MDLVPLLCEGKPLSETQFGVLKSASDDVREKCRQALQNSPSPVLHSLEAFGSAAAAFLVSSLPGDCSALIKECEKKLETSSSEPGPSLDLYLSLYSNLCFQNDTSEPVLLLCPFLKTQYDRAVTLALVLYARKYTSKAESQAKTLVQRILNTDPDHISASEFRSLCSTIELFFPIFPQSMKALYVSARCKEIFLHQAQMLENGKGSSNSKIEWLLRVLSASCVDEGARKFNTDTYLRFLVAGTEMDSHVISSLSLLCLVKLWNFSQTEKQISFETLVESICNGFKSCDLQDKSIEYFLESLAYLSLGNAAKKAMRDDEDFLERLLFVLETTKDPSNIYGVLLVYSNLSKSRDPTADKDTNTINYLKNIAVPGNDRAANNPEDDALFNENLVISHKLVGSLRALKVTQENSLSQIIRIIYNLSSNHKREIQREIVAQGGLNIVLKYLTQYSSVDKKTHKTHASSMEEETLEVRLCAIRALATICRSVDPKLAFSEFDIKTTVPFLEELLGLETEEQSFQIQKDNPRAVFASSITVLDKLCSLLALTNLSSMPNKALHESIITRLFEQHLKDLMLETSQPDIQRAAWELINNLISTPMMLAKFFNSENPESIRNLNILVKMLHSKNESLQVVIAGLLANATMEFELVAQVLMENQQVFEQIMEIMANILQKQADNDDLLLRVLTFLLNLVEVAVGHKLDALDKIQNDKPLKQGLKNVVISTKNSDIMYTIRGIVEAAQLKF</sequence>
<dbReference type="EMBL" id="CP038490">
    <property type="protein sequence ID" value="QFZ30145.1"/>
    <property type="molecule type" value="Genomic_DNA"/>
</dbReference>
<keyword evidence="2" id="KW-1185">Reference proteome</keyword>
<proteinExistence type="predicted"/>
<accession>A0ACD0WS88</accession>